<dbReference type="PANTHER" id="PTHR46112">
    <property type="entry name" value="AMINOPEPTIDASE"/>
    <property type="match status" value="1"/>
</dbReference>
<evidence type="ECO:0000259" key="1">
    <source>
        <dbReference type="Pfam" id="PF00557"/>
    </source>
</evidence>
<proteinExistence type="predicted"/>
<dbReference type="EMBL" id="JAPEVG010000065">
    <property type="protein sequence ID" value="KAJ8488265.1"/>
    <property type="molecule type" value="Genomic_DNA"/>
</dbReference>
<keyword evidence="3" id="KW-1185">Reference proteome</keyword>
<dbReference type="Proteomes" id="UP001215151">
    <property type="component" value="Unassembled WGS sequence"/>
</dbReference>
<dbReference type="Pfam" id="PF00557">
    <property type="entry name" value="Peptidase_M24"/>
    <property type="match status" value="1"/>
</dbReference>
<dbReference type="InterPro" id="IPR000994">
    <property type="entry name" value="Pept_M24"/>
</dbReference>
<gene>
    <name evidence="2" type="ORF">ONZ51_g3671</name>
</gene>
<dbReference type="InterPro" id="IPR050659">
    <property type="entry name" value="Peptidase_M24B"/>
</dbReference>
<dbReference type="Gene3D" id="3.90.230.10">
    <property type="entry name" value="Creatinase/methionine aminopeptidase superfamily"/>
    <property type="match status" value="1"/>
</dbReference>
<sequence>MSAKVTKKSSTDILPLLPEATPLLPRSATDEIPTSQTTSRPRSQSVDVIEYLLMVFLLYLAWQSFGSSGAANTSPTPNFAYLAGHCAHISPIPSHSFIERQDSLARTLHSLNASAYVAEPGGSAGYFANLTGSHWHLSERPLLLIVQPVVDSRGTVRANISILTPAFEETRARLLPIPSEAGVTYTAWPEDHNPFSKALSLLPSLTDASIYVDGDVRTFVADGLQKAAPKAVVSNAPIEIKRLRERKSSEEIEILKCANEATVLAIRAARDHIKIGMRESEAGQLIRSALLATGLKDVFALTLFGENAALPHGSGTDRVLGEHDFVLIDCGGTLHGYHSDVTRTFALPDSTIPLRYQALWRVVHAAQQRALATAQNGTVTAFVDRAARKVIQQSGYGEFFTHRLGHGIGLETHESPYLVGGSDDVISTGHTFSDEPGIYIEGKIGVRLEDCFYIDEDGVAKYLTAGVGSPAASPWSP</sequence>
<name>A0AAD7XD93_9APHY</name>
<organism evidence="2 3">
    <name type="scientific">Trametes cubensis</name>
    <dbReference type="NCBI Taxonomy" id="1111947"/>
    <lineage>
        <taxon>Eukaryota</taxon>
        <taxon>Fungi</taxon>
        <taxon>Dikarya</taxon>
        <taxon>Basidiomycota</taxon>
        <taxon>Agaricomycotina</taxon>
        <taxon>Agaricomycetes</taxon>
        <taxon>Polyporales</taxon>
        <taxon>Polyporaceae</taxon>
        <taxon>Trametes</taxon>
    </lineage>
</organism>
<dbReference type="SUPFAM" id="SSF55920">
    <property type="entry name" value="Creatinase/aminopeptidase"/>
    <property type="match status" value="1"/>
</dbReference>
<dbReference type="Gene3D" id="3.40.350.10">
    <property type="entry name" value="Creatinase/prolidase N-terminal domain"/>
    <property type="match status" value="1"/>
</dbReference>
<dbReference type="InterPro" id="IPR036005">
    <property type="entry name" value="Creatinase/aminopeptidase-like"/>
</dbReference>
<dbReference type="InterPro" id="IPR029149">
    <property type="entry name" value="Creatin/AminoP/Spt16_N"/>
</dbReference>
<protein>
    <recommendedName>
        <fullName evidence="1">Peptidase M24 domain-containing protein</fullName>
    </recommendedName>
</protein>
<comment type="caution">
    <text evidence="2">The sequence shown here is derived from an EMBL/GenBank/DDBJ whole genome shotgun (WGS) entry which is preliminary data.</text>
</comment>
<dbReference type="PANTHER" id="PTHR46112:SF2">
    <property type="entry name" value="XAA-PRO AMINOPEPTIDASE P-RELATED"/>
    <property type="match status" value="1"/>
</dbReference>
<feature type="domain" description="Peptidase M24" evidence="1">
    <location>
        <begin position="254"/>
        <end position="456"/>
    </location>
</feature>
<reference evidence="2" key="1">
    <citation type="submission" date="2022-11" db="EMBL/GenBank/DDBJ databases">
        <title>Genome Sequence of Cubamyces cubensis.</title>
        <authorList>
            <person name="Buettner E."/>
        </authorList>
    </citation>
    <scope>NUCLEOTIDE SEQUENCE</scope>
    <source>
        <strain evidence="2">MPL-01</strain>
    </source>
</reference>
<dbReference type="AlphaFoldDB" id="A0AAD7XD93"/>
<accession>A0AAD7XD93</accession>
<evidence type="ECO:0000313" key="2">
    <source>
        <dbReference type="EMBL" id="KAJ8488265.1"/>
    </source>
</evidence>
<evidence type="ECO:0000313" key="3">
    <source>
        <dbReference type="Proteomes" id="UP001215151"/>
    </source>
</evidence>